<keyword evidence="2" id="KW-1185">Reference proteome</keyword>
<reference evidence="1 2" key="1">
    <citation type="submission" date="2023-07" db="EMBL/GenBank/DDBJ databases">
        <title>Sorghum-associated microbial communities from plants grown in Nebraska, USA.</title>
        <authorList>
            <person name="Schachtman D."/>
        </authorList>
    </citation>
    <scope>NUCLEOTIDE SEQUENCE [LARGE SCALE GENOMIC DNA]</scope>
    <source>
        <strain evidence="1 2">4249</strain>
    </source>
</reference>
<evidence type="ECO:0000313" key="2">
    <source>
        <dbReference type="Proteomes" id="UP001265700"/>
    </source>
</evidence>
<evidence type="ECO:0000313" key="1">
    <source>
        <dbReference type="EMBL" id="MDR7151658.1"/>
    </source>
</evidence>
<dbReference type="Proteomes" id="UP001265700">
    <property type="component" value="Unassembled WGS sequence"/>
</dbReference>
<accession>A0ABU1WQT1</accession>
<protein>
    <submittedName>
        <fullName evidence="1">Zn-finger nucleic acid-binding protein</fullName>
    </submittedName>
</protein>
<sequence>MRRVAALEIDTCPHCRMGRLRPVQLLLPKAVIAPNRASVLSSVTMSAVWH</sequence>
<name>A0ABU1WQT1_9BURK</name>
<proteinExistence type="predicted"/>
<dbReference type="EMBL" id="JAVDWU010000008">
    <property type="protein sequence ID" value="MDR7151658.1"/>
    <property type="molecule type" value="Genomic_DNA"/>
</dbReference>
<comment type="caution">
    <text evidence="1">The sequence shown here is derived from an EMBL/GenBank/DDBJ whole genome shotgun (WGS) entry which is preliminary data.</text>
</comment>
<gene>
    <name evidence="1" type="ORF">J2W49_003634</name>
</gene>
<organism evidence="1 2">
    <name type="scientific">Hydrogenophaga palleronii</name>
    <dbReference type="NCBI Taxonomy" id="65655"/>
    <lineage>
        <taxon>Bacteria</taxon>
        <taxon>Pseudomonadati</taxon>
        <taxon>Pseudomonadota</taxon>
        <taxon>Betaproteobacteria</taxon>
        <taxon>Burkholderiales</taxon>
        <taxon>Comamonadaceae</taxon>
        <taxon>Hydrogenophaga</taxon>
    </lineage>
</organism>